<dbReference type="PANTHER" id="PTHR31061">
    <property type="entry name" value="LD22376P"/>
    <property type="match status" value="1"/>
</dbReference>
<keyword evidence="1" id="KW-0472">Membrane</keyword>
<proteinExistence type="predicted"/>
<accession>A0A1E7Q9U4</accession>
<organism evidence="3 4">
    <name type="scientific">Rheinheimera salexigens</name>
    <dbReference type="NCBI Taxonomy" id="1628148"/>
    <lineage>
        <taxon>Bacteria</taxon>
        <taxon>Pseudomonadati</taxon>
        <taxon>Pseudomonadota</taxon>
        <taxon>Gammaproteobacteria</taxon>
        <taxon>Chromatiales</taxon>
        <taxon>Chromatiaceae</taxon>
        <taxon>Rheinheimera</taxon>
    </lineage>
</organism>
<evidence type="ECO:0000313" key="3">
    <source>
        <dbReference type="EMBL" id="OEY70916.1"/>
    </source>
</evidence>
<dbReference type="EMBL" id="MKEK01000001">
    <property type="protein sequence ID" value="OEY70916.1"/>
    <property type="molecule type" value="Genomic_DNA"/>
</dbReference>
<name>A0A1E7Q9U4_9GAMM</name>
<dbReference type="OrthoDB" id="9788724at2"/>
<reference evidence="4" key="1">
    <citation type="submission" date="2016-09" db="EMBL/GenBank/DDBJ databases">
        <authorList>
            <person name="Wan X."/>
            <person name="Hou S."/>
        </authorList>
    </citation>
    <scope>NUCLEOTIDE SEQUENCE [LARGE SCALE GENOMIC DNA]</scope>
    <source>
        <strain evidence="4">KH87</strain>
    </source>
</reference>
<feature type="transmembrane region" description="Helical" evidence="1">
    <location>
        <begin position="260"/>
        <end position="278"/>
    </location>
</feature>
<feature type="transmembrane region" description="Helical" evidence="1">
    <location>
        <begin position="227"/>
        <end position="248"/>
    </location>
</feature>
<feature type="transmembrane region" description="Helical" evidence="1">
    <location>
        <begin position="290"/>
        <end position="309"/>
    </location>
</feature>
<comment type="caution">
    <text evidence="3">The sequence shown here is derived from an EMBL/GenBank/DDBJ whole genome shotgun (WGS) entry which is preliminary data.</text>
</comment>
<evidence type="ECO:0000313" key="4">
    <source>
        <dbReference type="Proteomes" id="UP000242258"/>
    </source>
</evidence>
<sequence>MVRRHCQHILAQLPGHRMLALDVLRGLTITAMILVNNPGSWSYVYAPLRHAEWHGWTVTDLIFPFFIVIVGISIQLSLAKPTLTNSAFNKIEQLKQGLIRSAKLYVLGLFLVLFYYNFRDVNYSYIEQKLMTLRAFGVLQRIAVVYFFSLVIALYCGTRGRIFAAIGLTIIYLAAMYKLPYQSEYGTEFVGLFEFGNSFAAWLDHTILGASHVYYRSATPFAFDPEGLWSTLPAIVSCISGLLIAQWLQADRTLVAKVRGLALFGVVAVWIAEFWHYGLPINKSLWTPSFVLLSSGYCALALAACIWLCDIKRYRLWSAPFIVFGANAILFFMFAGVAARALGMISIGESSLHSWLYNTIYQPLFGDYNGSLAFALSFLALSYILMYSCYKRGYIFKV</sequence>
<keyword evidence="1" id="KW-0812">Transmembrane</keyword>
<feature type="transmembrane region" description="Helical" evidence="1">
    <location>
        <begin position="321"/>
        <end position="348"/>
    </location>
</feature>
<dbReference type="Pfam" id="PF07786">
    <property type="entry name" value="HGSNAT_cat"/>
    <property type="match status" value="1"/>
</dbReference>
<evidence type="ECO:0000256" key="1">
    <source>
        <dbReference type="SAM" id="Phobius"/>
    </source>
</evidence>
<keyword evidence="4" id="KW-1185">Reference proteome</keyword>
<feature type="transmembrane region" description="Helical" evidence="1">
    <location>
        <begin position="61"/>
        <end position="78"/>
    </location>
</feature>
<feature type="transmembrane region" description="Helical" evidence="1">
    <location>
        <begin position="21"/>
        <end position="41"/>
    </location>
</feature>
<dbReference type="InterPro" id="IPR012429">
    <property type="entry name" value="HGSNAT_cat"/>
</dbReference>
<dbReference type="Proteomes" id="UP000242258">
    <property type="component" value="Unassembled WGS sequence"/>
</dbReference>
<feature type="domain" description="Heparan-alpha-glucosaminide N-acetyltransferase catalytic" evidence="2">
    <location>
        <begin position="17"/>
        <end position="177"/>
    </location>
</feature>
<protein>
    <submittedName>
        <fullName evidence="3">DUF5009 domain-containing protein</fullName>
    </submittedName>
</protein>
<keyword evidence="1" id="KW-1133">Transmembrane helix</keyword>
<dbReference type="PANTHER" id="PTHR31061:SF24">
    <property type="entry name" value="LD22376P"/>
    <property type="match status" value="1"/>
</dbReference>
<feature type="transmembrane region" description="Helical" evidence="1">
    <location>
        <begin position="138"/>
        <end position="155"/>
    </location>
</feature>
<gene>
    <name evidence="3" type="ORF">BI198_03080</name>
</gene>
<dbReference type="STRING" id="1628148.BI198_03080"/>
<evidence type="ECO:0000259" key="2">
    <source>
        <dbReference type="Pfam" id="PF07786"/>
    </source>
</evidence>
<feature type="transmembrane region" description="Helical" evidence="1">
    <location>
        <begin position="162"/>
        <end position="179"/>
    </location>
</feature>
<feature type="transmembrane region" description="Helical" evidence="1">
    <location>
        <begin position="368"/>
        <end position="390"/>
    </location>
</feature>
<feature type="transmembrane region" description="Helical" evidence="1">
    <location>
        <begin position="98"/>
        <end position="118"/>
    </location>
</feature>
<dbReference type="AlphaFoldDB" id="A0A1E7Q9U4"/>